<dbReference type="InterPro" id="IPR027417">
    <property type="entry name" value="P-loop_NTPase"/>
</dbReference>
<evidence type="ECO:0000259" key="1">
    <source>
        <dbReference type="Pfam" id="PF01926"/>
    </source>
</evidence>
<dbReference type="KEGG" id="rpne:NCTC8284_03439"/>
<dbReference type="Pfam" id="PF01926">
    <property type="entry name" value="MMR_HSR1"/>
    <property type="match status" value="1"/>
</dbReference>
<proteinExistence type="predicted"/>
<dbReference type="Proteomes" id="UP000278733">
    <property type="component" value="Chromosome"/>
</dbReference>
<accession>A0A448MSW6</accession>
<dbReference type="Gene3D" id="3.40.50.300">
    <property type="entry name" value="P-loop containing nucleotide triphosphate hydrolases"/>
    <property type="match status" value="1"/>
</dbReference>
<evidence type="ECO:0000313" key="3">
    <source>
        <dbReference type="Proteomes" id="UP000278733"/>
    </source>
</evidence>
<name>A0A448MSW6_9PAST</name>
<gene>
    <name evidence="2" type="primary">era_3</name>
    <name evidence="2" type="ORF">NCTC8284_03439</name>
</gene>
<reference evidence="2 3" key="1">
    <citation type="submission" date="2018-12" db="EMBL/GenBank/DDBJ databases">
        <authorList>
            <consortium name="Pathogen Informatics"/>
        </authorList>
    </citation>
    <scope>NUCLEOTIDE SEQUENCE [LARGE SCALE GENOMIC DNA]</scope>
    <source>
        <strain evidence="2 3">NCTC8284</strain>
    </source>
</reference>
<dbReference type="EMBL" id="LR134405">
    <property type="protein sequence ID" value="VEH68209.1"/>
    <property type="molecule type" value="Genomic_DNA"/>
</dbReference>
<dbReference type="GO" id="GO:0005525">
    <property type="term" value="F:GTP binding"/>
    <property type="evidence" value="ECO:0007669"/>
    <property type="project" value="InterPro"/>
</dbReference>
<sequence>MTEQFDKTYCGFIAIVGRPNVGKSTLLNKIWDKKSQLHHAKRRLPVTVLWGLKPRELIKNLCGYSGVTH</sequence>
<dbReference type="AlphaFoldDB" id="A0A448MSW6"/>
<dbReference type="InterPro" id="IPR006073">
    <property type="entry name" value="GTP-bd"/>
</dbReference>
<organism evidence="2 3">
    <name type="scientific">Rodentibacter pneumotropicus</name>
    <dbReference type="NCBI Taxonomy" id="758"/>
    <lineage>
        <taxon>Bacteria</taxon>
        <taxon>Pseudomonadati</taxon>
        <taxon>Pseudomonadota</taxon>
        <taxon>Gammaproteobacteria</taxon>
        <taxon>Pasteurellales</taxon>
        <taxon>Pasteurellaceae</taxon>
        <taxon>Rodentibacter</taxon>
    </lineage>
</organism>
<evidence type="ECO:0000313" key="2">
    <source>
        <dbReference type="EMBL" id="VEH68209.1"/>
    </source>
</evidence>
<feature type="domain" description="G" evidence="1">
    <location>
        <begin position="13"/>
        <end position="37"/>
    </location>
</feature>
<protein>
    <submittedName>
        <fullName evidence="2">GTP-binding protein Era</fullName>
    </submittedName>
</protein>
<dbReference type="SUPFAM" id="SSF52540">
    <property type="entry name" value="P-loop containing nucleoside triphosphate hydrolases"/>
    <property type="match status" value="1"/>
</dbReference>